<evidence type="ECO:0000313" key="2">
    <source>
        <dbReference type="Proteomes" id="UP000422221"/>
    </source>
</evidence>
<dbReference type="EMBL" id="VWMK01000018">
    <property type="protein sequence ID" value="KAA3761012.1"/>
    <property type="molecule type" value="Genomic_DNA"/>
</dbReference>
<dbReference type="RefSeq" id="WP_130059843.1">
    <property type="nucleotide sequence ID" value="NZ_JADNPJ010000032.1"/>
</dbReference>
<comment type="caution">
    <text evidence="1">The sequence shown here is derived from an EMBL/GenBank/DDBJ whole genome shotgun (WGS) entry which is preliminary data.</text>
</comment>
<dbReference type="Proteomes" id="UP000422221">
    <property type="component" value="Unassembled WGS sequence"/>
</dbReference>
<accession>A0A7J4XFP5</accession>
<organism evidence="1 2">
    <name type="scientific">Bacteroides salyersiae</name>
    <dbReference type="NCBI Taxonomy" id="291644"/>
    <lineage>
        <taxon>Bacteria</taxon>
        <taxon>Pseudomonadati</taxon>
        <taxon>Bacteroidota</taxon>
        <taxon>Bacteroidia</taxon>
        <taxon>Bacteroidales</taxon>
        <taxon>Bacteroidaceae</taxon>
        <taxon>Bacteroides</taxon>
    </lineage>
</organism>
<sequence length="232" mass="27088">MKHIFYHGTSSLFLRSIHKYGLGGINPNKEWKLLELLVYLYEISESRLQGNKEYAKIRDSTKAMAFQEQLSVEKGIYEGTHNFNHKNIYLSYGEIRAVVYAVNNEYGSEILTRIITLYRLLKKARVGIDIPMRLDSIGIERIEKQHFFPLLIGIDNIDSSSLLTEYGESADKYFSIISELRNTLDYYSFWEKMQRYNFQSLSPISVSKLTFYKVLYTGYIGSSNFTWDTVKL</sequence>
<dbReference type="AlphaFoldDB" id="A0A7J4XFP5"/>
<evidence type="ECO:0000313" key="1">
    <source>
        <dbReference type="EMBL" id="KAA3761012.1"/>
    </source>
</evidence>
<gene>
    <name evidence="1" type="ORF">F3F73_17270</name>
</gene>
<proteinExistence type="predicted"/>
<name>A0A7J4XFP5_9BACE</name>
<protein>
    <submittedName>
        <fullName evidence="1">Uncharacterized protein</fullName>
    </submittedName>
</protein>
<reference evidence="1 2" key="1">
    <citation type="journal article" date="2019" name="Nat. Med.">
        <title>A library of human gut bacterial isolates paired with longitudinal multiomics data enables mechanistic microbiome research.</title>
        <authorList>
            <person name="Poyet M."/>
            <person name="Groussin M."/>
            <person name="Gibbons S.M."/>
            <person name="Avila-Pacheco J."/>
            <person name="Jiang X."/>
            <person name="Kearney S.M."/>
            <person name="Perrotta A.R."/>
            <person name="Berdy B."/>
            <person name="Zhao S."/>
            <person name="Lieberman T.D."/>
            <person name="Swanson P.K."/>
            <person name="Smith M."/>
            <person name="Roesemann S."/>
            <person name="Alexander J.E."/>
            <person name="Rich S.A."/>
            <person name="Livny J."/>
            <person name="Vlamakis H."/>
            <person name="Clish C."/>
            <person name="Bullock K."/>
            <person name="Deik A."/>
            <person name="Scott J."/>
            <person name="Pierce K.A."/>
            <person name="Xavier R.J."/>
            <person name="Alm E.J."/>
        </authorList>
    </citation>
    <scope>NUCLEOTIDE SEQUENCE [LARGE SCALE GENOMIC DNA]</scope>
    <source>
        <strain evidence="1 2">BIOML-A10</strain>
    </source>
</reference>